<proteinExistence type="predicted"/>
<reference evidence="3" key="1">
    <citation type="submission" date="2022-10" db="EMBL/GenBank/DDBJ databases">
        <title>Genome assembly of Pristionchus species.</title>
        <authorList>
            <person name="Yoshida K."/>
            <person name="Sommer R.J."/>
        </authorList>
    </citation>
    <scope>NUCLEOTIDE SEQUENCE [LARGE SCALE GENOMIC DNA]</scope>
    <source>
        <strain evidence="3">RS5460</strain>
    </source>
</reference>
<keyword evidence="1" id="KW-0812">Transmembrane</keyword>
<dbReference type="Proteomes" id="UP001328107">
    <property type="component" value="Unassembled WGS sequence"/>
</dbReference>
<feature type="non-terminal residue" evidence="2">
    <location>
        <position position="1"/>
    </location>
</feature>
<evidence type="ECO:0000313" key="3">
    <source>
        <dbReference type="Proteomes" id="UP001328107"/>
    </source>
</evidence>
<dbReference type="EMBL" id="BTRK01000006">
    <property type="protein sequence ID" value="GMR62656.1"/>
    <property type="molecule type" value="Genomic_DNA"/>
</dbReference>
<keyword evidence="1" id="KW-0472">Membrane</keyword>
<feature type="non-terminal residue" evidence="2">
    <location>
        <position position="94"/>
    </location>
</feature>
<feature type="transmembrane region" description="Helical" evidence="1">
    <location>
        <begin position="21"/>
        <end position="44"/>
    </location>
</feature>
<dbReference type="PANTHER" id="PTHR31627:SF42">
    <property type="entry name" value="G_PROTEIN_RECEP_F1_2 DOMAIN-CONTAINING PROTEIN-RELATED"/>
    <property type="match status" value="1"/>
</dbReference>
<accession>A0AAN5IGC9</accession>
<gene>
    <name evidence="2" type="ORF">PMAYCL1PPCAC_32851</name>
</gene>
<protein>
    <submittedName>
        <fullName evidence="2">Uncharacterized protein</fullName>
    </submittedName>
</protein>
<dbReference type="InterPro" id="IPR051119">
    <property type="entry name" value="Nematode_SR-like"/>
</dbReference>
<name>A0AAN5IGC9_9BILA</name>
<organism evidence="2 3">
    <name type="scientific">Pristionchus mayeri</name>
    <dbReference type="NCBI Taxonomy" id="1317129"/>
    <lineage>
        <taxon>Eukaryota</taxon>
        <taxon>Metazoa</taxon>
        <taxon>Ecdysozoa</taxon>
        <taxon>Nematoda</taxon>
        <taxon>Chromadorea</taxon>
        <taxon>Rhabditida</taxon>
        <taxon>Rhabditina</taxon>
        <taxon>Diplogasteromorpha</taxon>
        <taxon>Diplogasteroidea</taxon>
        <taxon>Neodiplogasteridae</taxon>
        <taxon>Pristionchus</taxon>
    </lineage>
</organism>
<keyword evidence="3" id="KW-1185">Reference proteome</keyword>
<sequence length="94" mass="10690">SCLIRICFFSSARNSKIERNLFIVGLSSLIFSLPYMAAMVFLYVDTSLEVLSDGYARVNIIFQLPWLTDLKYLSLAPMLLLTNSSIRSSIKKIF</sequence>
<evidence type="ECO:0000313" key="2">
    <source>
        <dbReference type="EMBL" id="GMR62656.1"/>
    </source>
</evidence>
<comment type="caution">
    <text evidence="2">The sequence shown here is derived from an EMBL/GenBank/DDBJ whole genome shotgun (WGS) entry which is preliminary data.</text>
</comment>
<dbReference type="AlphaFoldDB" id="A0AAN5IGC9"/>
<dbReference type="PANTHER" id="PTHR31627">
    <property type="entry name" value="SERPENTINE RECEPTOR CLASS GAMMA-RELATED"/>
    <property type="match status" value="1"/>
</dbReference>
<evidence type="ECO:0000256" key="1">
    <source>
        <dbReference type="SAM" id="Phobius"/>
    </source>
</evidence>
<keyword evidence="1" id="KW-1133">Transmembrane helix</keyword>